<dbReference type="Gene3D" id="3.90.228.10">
    <property type="match status" value="1"/>
</dbReference>
<dbReference type="Pfam" id="PF00644">
    <property type="entry name" value="PARP"/>
    <property type="match status" value="1"/>
</dbReference>
<evidence type="ECO:0000256" key="2">
    <source>
        <dbReference type="ARBA" id="ARBA00022679"/>
    </source>
</evidence>
<dbReference type="EMBL" id="CP141884">
    <property type="protein sequence ID" value="WRT66695.1"/>
    <property type="molecule type" value="Genomic_DNA"/>
</dbReference>
<dbReference type="SUPFAM" id="SSF56399">
    <property type="entry name" value="ADP-ribosylation"/>
    <property type="match status" value="1"/>
</dbReference>
<protein>
    <recommendedName>
        <fullName evidence="6">UBC core domain-containing protein</fullName>
    </recommendedName>
</protein>
<dbReference type="InterPro" id="IPR016135">
    <property type="entry name" value="UBQ-conjugating_enzyme/RWD"/>
</dbReference>
<name>A0ABZ1CZV8_9TREE</name>
<dbReference type="PROSITE" id="PS50127">
    <property type="entry name" value="UBC_2"/>
    <property type="match status" value="1"/>
</dbReference>
<proteinExistence type="predicted"/>
<evidence type="ECO:0000256" key="5">
    <source>
        <dbReference type="SAM" id="MobiDB-lite"/>
    </source>
</evidence>
<evidence type="ECO:0000313" key="8">
    <source>
        <dbReference type="Proteomes" id="UP001329825"/>
    </source>
</evidence>
<feature type="compositionally biased region" description="Basic and acidic residues" evidence="5">
    <location>
        <begin position="760"/>
        <end position="780"/>
    </location>
</feature>
<feature type="compositionally biased region" description="Polar residues" evidence="5">
    <location>
        <begin position="35"/>
        <end position="44"/>
    </location>
</feature>
<evidence type="ECO:0000313" key="7">
    <source>
        <dbReference type="EMBL" id="WRT66695.1"/>
    </source>
</evidence>
<reference evidence="7 8" key="1">
    <citation type="submission" date="2024-01" db="EMBL/GenBank/DDBJ databases">
        <title>Comparative genomics of Cryptococcus and Kwoniella reveals pathogenesis evolution and contrasting modes of karyotype evolution via chromosome fusion or intercentromeric recombination.</title>
        <authorList>
            <person name="Coelho M.A."/>
            <person name="David-Palma M."/>
            <person name="Shea T."/>
            <person name="Bowers K."/>
            <person name="McGinley-Smith S."/>
            <person name="Mohammad A.W."/>
            <person name="Gnirke A."/>
            <person name="Yurkov A.M."/>
            <person name="Nowrousian M."/>
            <person name="Sun S."/>
            <person name="Cuomo C.A."/>
            <person name="Heitman J."/>
        </authorList>
    </citation>
    <scope>NUCLEOTIDE SEQUENCE [LARGE SCALE GENOMIC DNA]</scope>
    <source>
        <strain evidence="7">CBS 11374</strain>
    </source>
</reference>
<keyword evidence="8" id="KW-1185">Reference proteome</keyword>
<dbReference type="Gene3D" id="3.10.110.10">
    <property type="entry name" value="Ubiquitin Conjugating Enzyme"/>
    <property type="match status" value="1"/>
</dbReference>
<dbReference type="InterPro" id="IPR051838">
    <property type="entry name" value="ARTD_PARP"/>
</dbReference>
<keyword evidence="3" id="KW-0548">Nucleotidyltransferase</keyword>
<accession>A0ABZ1CZV8</accession>
<feature type="compositionally biased region" description="Low complexity" evidence="5">
    <location>
        <begin position="45"/>
        <end position="59"/>
    </location>
</feature>
<dbReference type="SUPFAM" id="SSF54495">
    <property type="entry name" value="UBC-like"/>
    <property type="match status" value="1"/>
</dbReference>
<dbReference type="CDD" id="cd23802">
    <property type="entry name" value="UBCc_UBE2Q"/>
    <property type="match status" value="1"/>
</dbReference>
<keyword evidence="4" id="KW-0520">NAD</keyword>
<gene>
    <name evidence="7" type="ORF">IL334_003656</name>
</gene>
<evidence type="ECO:0000259" key="6">
    <source>
        <dbReference type="PROSITE" id="PS50127"/>
    </source>
</evidence>
<feature type="region of interest" description="Disordered" evidence="5">
    <location>
        <begin position="760"/>
        <end position="807"/>
    </location>
</feature>
<feature type="compositionally biased region" description="Basic residues" evidence="5">
    <location>
        <begin position="25"/>
        <end position="34"/>
    </location>
</feature>
<organism evidence="7 8">
    <name type="scientific">Kwoniella shivajii</name>
    <dbReference type="NCBI Taxonomy" id="564305"/>
    <lineage>
        <taxon>Eukaryota</taxon>
        <taxon>Fungi</taxon>
        <taxon>Dikarya</taxon>
        <taxon>Basidiomycota</taxon>
        <taxon>Agaricomycotina</taxon>
        <taxon>Tremellomycetes</taxon>
        <taxon>Tremellales</taxon>
        <taxon>Cryptococcaceae</taxon>
        <taxon>Kwoniella</taxon>
    </lineage>
</organism>
<dbReference type="InterPro" id="IPR000608">
    <property type="entry name" value="UBC"/>
</dbReference>
<keyword evidence="2" id="KW-0808">Transferase</keyword>
<sequence>MSSRRKRDKSSATSSPFNIDQPAKRVTRSSVRIRQHQEQIQAEASSSLPSGTTSSSSSPIKREKPPPKPSKMSRQQPIVIDDSEEEEEESFFTGSDGEDIEVDDNMQAAISASIQDQIDNHTSAKQVNMNSLPSPAPTADVSSGREGWKNDVSVSKLTWGVEGPIEGYAGMLATIKREEDDSILFKLEYEDLDGREVKFTVNIVFHGITTYPASYKLLIFSSDDPPRRASTTFSRFTDVYDQDIPFLLRSLLSSLQGDDEATGGFPPAFDEIEYGEEDMIDPWAENGPGRGLETAKGSQVDLGAGWIQLKDHFEQAKKWGYRPGLTQVSDFWLRTAFGLDWKTADMVGMDEEESRQVFQHNKMPKMVGKAEKGDPVAKGCEQNLPLVAFHWILRRFMEAPQYCLNCGLEVQIPCLRPYVCDKPLCLYGFMSLGLGPSVEHTITTHPGVVDILLSFAYCAASSGTTNRMELPLHLHIEVPADFGIPAPQLLDELPAADQRRALAWLIGKLPRVSEIKATLDSGGKLKSIEAPPGAIGVLRWVIGSCRAYLKETKPGEGVQDIKPSKEYSVVTNFKQFTFVVGSPEQETNFKNEIEMAQKADKNCQQYPSLLAFHGSPAERWHNILRTGLDFTETLNGRAFGNGVYFASDSATSMGTYAREIHFVRPNADYTVSKATALVEIVNMPHTFVSQNPYYVVSITKQIKPFLLLVQGTEQKENPEDDQKGLGKSVECTGNLFIHDPTLKVSPKMNFGPLKVRMPEKLKRTKFKDNDPDDKTDRDILHPPANSSKAAKCNENGFNPSPQSRYEGLELLPPPSETSTVANKSLGKEFKALISAQEEGGLPFYINPDTDSLYCWLLELHTFPPDSHLYKELKQRKVQSIIVELRFPSSFPHSPPFMRILHPRMLPFMQGGGGNVTGGGSICNELMTATGWNPAFVTEAVVREVMTNLTEATPPARLDPREWNTPYNMREAVDAYKRVAKAHGWEVPKDFDRLAL</sequence>
<feature type="region of interest" description="Disordered" evidence="5">
    <location>
        <begin position="126"/>
        <end position="147"/>
    </location>
</feature>
<evidence type="ECO:0000256" key="4">
    <source>
        <dbReference type="ARBA" id="ARBA00023027"/>
    </source>
</evidence>
<dbReference type="InterPro" id="IPR012317">
    <property type="entry name" value="Poly(ADP-ribose)pol_cat_dom"/>
</dbReference>
<dbReference type="GeneID" id="87955787"/>
<feature type="domain" description="UBC core" evidence="6">
    <location>
        <begin position="820"/>
        <end position="995"/>
    </location>
</feature>
<keyword evidence="1" id="KW-0328">Glycosyltransferase</keyword>
<feature type="region of interest" description="Disordered" evidence="5">
    <location>
        <begin position="1"/>
        <end position="99"/>
    </location>
</feature>
<evidence type="ECO:0000256" key="1">
    <source>
        <dbReference type="ARBA" id="ARBA00022676"/>
    </source>
</evidence>
<evidence type="ECO:0000256" key="3">
    <source>
        <dbReference type="ARBA" id="ARBA00022695"/>
    </source>
</evidence>
<dbReference type="PANTHER" id="PTHR21328">
    <property type="entry name" value="POLY ADP-RIBOSE POLYMERASE FAMILY, MEMBER PARP"/>
    <property type="match status" value="1"/>
</dbReference>
<dbReference type="RefSeq" id="XP_062791435.1">
    <property type="nucleotide sequence ID" value="XM_062935384.1"/>
</dbReference>
<feature type="compositionally biased region" description="Acidic residues" evidence="5">
    <location>
        <begin position="81"/>
        <end position="99"/>
    </location>
</feature>
<dbReference type="Proteomes" id="UP001329825">
    <property type="component" value="Chromosome 4"/>
</dbReference>